<keyword evidence="5" id="KW-0812">Transmembrane</keyword>
<dbReference type="PROSITE" id="PS50049">
    <property type="entry name" value="THD_2"/>
    <property type="match status" value="1"/>
</dbReference>
<reference evidence="8" key="1">
    <citation type="submission" date="2011-12" db="EMBL/GenBank/DDBJ databases">
        <title>The Draft Genome of Lepisosteus oculatus.</title>
        <authorList>
            <consortium name="The Broad Institute Genome Assembly &amp; Analysis Group"/>
            <consortium name="Computational R&amp;D Group"/>
            <consortium name="and Sequencing Platform"/>
            <person name="Di Palma F."/>
            <person name="Alfoldi J."/>
            <person name="Johnson J."/>
            <person name="Berlin A."/>
            <person name="Gnerre S."/>
            <person name="Jaffe D."/>
            <person name="MacCallum I."/>
            <person name="Young S."/>
            <person name="Walker B.J."/>
            <person name="Lander E.S."/>
            <person name="Lindblad-Toh K."/>
        </authorList>
    </citation>
    <scope>NUCLEOTIDE SEQUENCE [LARGE SCALE GENOMIC DNA]</scope>
</reference>
<dbReference type="GO" id="GO:0009612">
    <property type="term" value="P:response to mechanical stimulus"/>
    <property type="evidence" value="ECO:0007669"/>
    <property type="project" value="Ensembl"/>
</dbReference>
<dbReference type="InParanoid" id="W5MEX9"/>
<dbReference type="eggNOG" id="ENOG502RXUA">
    <property type="taxonomic scope" value="Eukaryota"/>
</dbReference>
<feature type="domain" description="THD" evidence="6">
    <location>
        <begin position="121"/>
        <end position="272"/>
    </location>
</feature>
<comment type="subcellular location">
    <subcellularLocation>
        <location evidence="1">Membrane</location>
    </subcellularLocation>
</comment>
<dbReference type="AlphaFoldDB" id="W5MEX9"/>
<reference evidence="7" key="2">
    <citation type="submission" date="2025-08" db="UniProtKB">
        <authorList>
            <consortium name="Ensembl"/>
        </authorList>
    </citation>
    <scope>IDENTIFICATION</scope>
</reference>
<dbReference type="GO" id="GO:0005164">
    <property type="term" value="F:tumor necrosis factor receptor binding"/>
    <property type="evidence" value="ECO:0007669"/>
    <property type="project" value="InterPro"/>
</dbReference>
<dbReference type="Gene3D" id="2.60.120.40">
    <property type="match status" value="1"/>
</dbReference>
<comment type="similarity">
    <text evidence="2">Belongs to the tumor necrosis factor family.</text>
</comment>
<organism evidence="7 8">
    <name type="scientific">Lepisosteus oculatus</name>
    <name type="common">Spotted gar</name>
    <dbReference type="NCBI Taxonomy" id="7918"/>
    <lineage>
        <taxon>Eukaryota</taxon>
        <taxon>Metazoa</taxon>
        <taxon>Chordata</taxon>
        <taxon>Craniata</taxon>
        <taxon>Vertebrata</taxon>
        <taxon>Euteleostomi</taxon>
        <taxon>Actinopterygii</taxon>
        <taxon>Neopterygii</taxon>
        <taxon>Holostei</taxon>
        <taxon>Semionotiformes</taxon>
        <taxon>Lepisosteidae</taxon>
        <taxon>Lepisosteus</taxon>
    </lineage>
</organism>
<dbReference type="STRING" id="7918.ENSLOCP00000006938"/>
<keyword evidence="5" id="KW-1133">Transmembrane helix</keyword>
<dbReference type="InterPro" id="IPR006052">
    <property type="entry name" value="TNF_dom"/>
</dbReference>
<evidence type="ECO:0000256" key="1">
    <source>
        <dbReference type="ARBA" id="ARBA00004370"/>
    </source>
</evidence>
<sequence>MAASYYRSYLRSPTGMENSQQRFDSGQNTEPTCRPLIFGTLVVMGLLQIASSVAILLHLTGHIGQVSSSCYSKKDIQTELPSIHDKPLESTQTGGLIADALKDPRKKDRSRSCKSQKDLKPSAHLTIRAPINFTQKGNIQLALIHWNTNHGLAHLRHLGYSDGIIKILEGGFYYVYAKTCFRYYAGVSGDVLKDDTILIQYVHHEKQAQKTTIVLMKSGSTKHWNKTDFNLYCIQQGGVFLLKDGDGIYVKVSNSWLLDPEPEGSYFGAIKMSNLN</sequence>
<dbReference type="GO" id="GO:0043123">
    <property type="term" value="P:positive regulation of canonical NF-kappaB signal transduction"/>
    <property type="evidence" value="ECO:0000318"/>
    <property type="project" value="GO_Central"/>
</dbReference>
<evidence type="ECO:0000256" key="3">
    <source>
        <dbReference type="ARBA" id="ARBA00022514"/>
    </source>
</evidence>
<keyword evidence="8" id="KW-1185">Reference proteome</keyword>
<evidence type="ECO:0000256" key="4">
    <source>
        <dbReference type="ARBA" id="ARBA00023136"/>
    </source>
</evidence>
<dbReference type="SUPFAM" id="SSF49842">
    <property type="entry name" value="TNF-like"/>
    <property type="match status" value="1"/>
</dbReference>
<dbReference type="GeneTree" id="ENSGT01130000278318"/>
<dbReference type="FunFam" id="2.60.120.40:FF:000052">
    <property type="entry name" value="Uncharacterized protein"/>
    <property type="match status" value="1"/>
</dbReference>
<dbReference type="CTD" id="8600"/>
<dbReference type="SMART" id="SM00207">
    <property type="entry name" value="TNF"/>
    <property type="match status" value="1"/>
</dbReference>
<dbReference type="FunCoup" id="W5MEX9">
    <property type="interactions" value="66"/>
</dbReference>
<dbReference type="OMA" id="TRKNRRC"/>
<dbReference type="GO" id="GO:2001238">
    <property type="term" value="P:positive regulation of extrinsic apoptotic signaling pathway"/>
    <property type="evidence" value="ECO:0000318"/>
    <property type="project" value="GO_Central"/>
</dbReference>
<dbReference type="Ensembl" id="ENSLOCT00000006946.1">
    <property type="protein sequence ID" value="ENSLOCP00000006938.1"/>
    <property type="gene ID" value="ENSLOCG00000005745.1"/>
</dbReference>
<dbReference type="GO" id="GO:0007166">
    <property type="term" value="P:cell surface receptor signaling pathway"/>
    <property type="evidence" value="ECO:0000318"/>
    <property type="project" value="GO_Central"/>
</dbReference>
<dbReference type="GO" id="GO:0016020">
    <property type="term" value="C:membrane"/>
    <property type="evidence" value="ECO:0007669"/>
    <property type="project" value="UniProtKB-SubCell"/>
</dbReference>
<dbReference type="OrthoDB" id="8783336at2759"/>
<name>W5MEX9_LEPOC</name>
<evidence type="ECO:0000256" key="5">
    <source>
        <dbReference type="SAM" id="Phobius"/>
    </source>
</evidence>
<evidence type="ECO:0000256" key="2">
    <source>
        <dbReference type="ARBA" id="ARBA00008670"/>
    </source>
</evidence>
<keyword evidence="4 5" id="KW-0472">Membrane</keyword>
<dbReference type="PANTHER" id="PTHR11471">
    <property type="entry name" value="TUMOR NECROSIS FACTOR FAMILY MEMBER"/>
    <property type="match status" value="1"/>
</dbReference>
<keyword evidence="3" id="KW-0202">Cytokine</keyword>
<reference evidence="7" key="3">
    <citation type="submission" date="2025-09" db="UniProtKB">
        <authorList>
            <consortium name="Ensembl"/>
        </authorList>
    </citation>
    <scope>IDENTIFICATION</scope>
</reference>
<dbReference type="Proteomes" id="UP000018468">
    <property type="component" value="Linkage group LG17"/>
</dbReference>
<dbReference type="GeneID" id="102696871"/>
<evidence type="ECO:0000313" key="7">
    <source>
        <dbReference type="Ensembl" id="ENSLOCP00000006938.1"/>
    </source>
</evidence>
<dbReference type="Bgee" id="ENSLOCG00000005745">
    <property type="expression patterns" value="Expressed in liver and 10 other cell types or tissues"/>
</dbReference>
<dbReference type="GO" id="GO:0005615">
    <property type="term" value="C:extracellular space"/>
    <property type="evidence" value="ECO:0000318"/>
    <property type="project" value="GO_Central"/>
</dbReference>
<proteinExistence type="inferred from homology"/>
<dbReference type="RefSeq" id="XP_015219199.1">
    <property type="nucleotide sequence ID" value="XM_015363713.2"/>
</dbReference>
<accession>W5MEX9</accession>
<dbReference type="GO" id="GO:0006955">
    <property type="term" value="P:immune response"/>
    <property type="evidence" value="ECO:0007669"/>
    <property type="project" value="InterPro"/>
</dbReference>
<dbReference type="Pfam" id="PF00229">
    <property type="entry name" value="TNF"/>
    <property type="match status" value="1"/>
</dbReference>
<dbReference type="PANTHER" id="PTHR11471:SF54">
    <property type="entry name" value="TNF SUPERFAMILY MEMBER 11"/>
    <property type="match status" value="1"/>
</dbReference>
<dbReference type="InterPro" id="IPR008983">
    <property type="entry name" value="Tumour_necrosis_fac-like_dom"/>
</dbReference>
<dbReference type="HOGENOM" id="CLU_1083850_0_0_1"/>
<dbReference type="KEGG" id="loc:102696871"/>
<evidence type="ECO:0000313" key="8">
    <source>
        <dbReference type="Proteomes" id="UP000018468"/>
    </source>
</evidence>
<feature type="transmembrane region" description="Helical" evidence="5">
    <location>
        <begin position="36"/>
        <end position="59"/>
    </location>
</feature>
<dbReference type="CDD" id="cd00184">
    <property type="entry name" value="TNF"/>
    <property type="match status" value="1"/>
</dbReference>
<evidence type="ECO:0000259" key="6">
    <source>
        <dbReference type="PROSITE" id="PS50049"/>
    </source>
</evidence>
<dbReference type="EMBL" id="AHAT01020393">
    <property type="status" value="NOT_ANNOTATED_CDS"/>
    <property type="molecule type" value="Genomic_DNA"/>
</dbReference>
<protein>
    <submittedName>
        <fullName evidence="7">TNF superfamily member 11</fullName>
    </submittedName>
</protein>
<dbReference type="GO" id="GO:0005125">
    <property type="term" value="F:cytokine activity"/>
    <property type="evidence" value="ECO:0000318"/>
    <property type="project" value="GO_Central"/>
</dbReference>